<proteinExistence type="inferred from homology"/>
<keyword evidence="2" id="KW-0560">Oxidoreductase</keyword>
<dbReference type="Gene3D" id="3.40.50.720">
    <property type="entry name" value="NAD(P)-binding Rossmann-like Domain"/>
    <property type="match status" value="1"/>
</dbReference>
<evidence type="ECO:0000256" key="2">
    <source>
        <dbReference type="ARBA" id="ARBA00023002"/>
    </source>
</evidence>
<dbReference type="PRINTS" id="PR00081">
    <property type="entry name" value="GDHRDH"/>
</dbReference>
<evidence type="ECO:0000259" key="3">
    <source>
        <dbReference type="SMART" id="SM00822"/>
    </source>
</evidence>
<dbReference type="InterPro" id="IPR051687">
    <property type="entry name" value="Peroxisomal_Beta-Oxidation"/>
</dbReference>
<evidence type="ECO:0000313" key="4">
    <source>
        <dbReference type="EMBL" id="OJZ76160.1"/>
    </source>
</evidence>
<dbReference type="Pfam" id="PF00106">
    <property type="entry name" value="adh_short"/>
    <property type="match status" value="1"/>
</dbReference>
<dbReference type="SMART" id="SM00822">
    <property type="entry name" value="PKS_KR"/>
    <property type="match status" value="1"/>
</dbReference>
<dbReference type="OrthoDB" id="9808187at2"/>
<dbReference type="PANTHER" id="PTHR45024:SF2">
    <property type="entry name" value="SCP2 DOMAIN-CONTAINING PROTEIN"/>
    <property type="match status" value="1"/>
</dbReference>
<dbReference type="AlphaFoldDB" id="A0A1Q4I2Q4"/>
<keyword evidence="5" id="KW-1185">Reference proteome</keyword>
<dbReference type="PANTHER" id="PTHR45024">
    <property type="entry name" value="DEHYDROGENASES, SHORT CHAIN"/>
    <property type="match status" value="1"/>
</dbReference>
<organism evidence="4 5">
    <name type="scientific">Mycobacterium paraffinicum</name>
    <dbReference type="NCBI Taxonomy" id="53378"/>
    <lineage>
        <taxon>Bacteria</taxon>
        <taxon>Bacillati</taxon>
        <taxon>Actinomycetota</taxon>
        <taxon>Actinomycetes</taxon>
        <taxon>Mycobacteriales</taxon>
        <taxon>Mycobacteriaceae</taxon>
        <taxon>Mycobacterium</taxon>
    </lineage>
</organism>
<dbReference type="GO" id="GO:0016491">
    <property type="term" value="F:oxidoreductase activity"/>
    <property type="evidence" value="ECO:0007669"/>
    <property type="project" value="UniProtKB-KW"/>
</dbReference>
<feature type="domain" description="Ketoreductase" evidence="3">
    <location>
        <begin position="8"/>
        <end position="194"/>
    </location>
</feature>
<evidence type="ECO:0000313" key="5">
    <source>
        <dbReference type="Proteomes" id="UP000186438"/>
    </source>
</evidence>
<accession>A0A1Q4I2Q4</accession>
<gene>
    <name evidence="4" type="ORF">BRW65_01660</name>
</gene>
<reference evidence="4 5" key="1">
    <citation type="submission" date="2016-11" db="EMBL/GenBank/DDBJ databases">
        <title>Genome sequences of unsequenced Mycobacteria.</title>
        <authorList>
            <person name="Greninger A.L."/>
            <person name="Fang F."/>
            <person name="Jerome K.R."/>
        </authorList>
    </citation>
    <scope>NUCLEOTIDE SEQUENCE [LARGE SCALE GENOMIC DNA]</scope>
    <source>
        <strain evidence="4 5">M11</strain>
    </source>
</reference>
<dbReference type="Proteomes" id="UP000186438">
    <property type="component" value="Unassembled WGS sequence"/>
</dbReference>
<dbReference type="InterPro" id="IPR036291">
    <property type="entry name" value="NAD(P)-bd_dom_sf"/>
</dbReference>
<dbReference type="SUPFAM" id="SSF51735">
    <property type="entry name" value="NAD(P)-binding Rossmann-fold domains"/>
    <property type="match status" value="1"/>
</dbReference>
<comment type="caution">
    <text evidence="4">The sequence shown here is derived from an EMBL/GenBank/DDBJ whole genome shotgun (WGS) entry which is preliminary data.</text>
</comment>
<name>A0A1Q4I2Q4_9MYCO</name>
<dbReference type="InterPro" id="IPR002347">
    <property type="entry name" value="SDR_fam"/>
</dbReference>
<dbReference type="STRING" id="53378.BRW65_01660"/>
<evidence type="ECO:0000256" key="1">
    <source>
        <dbReference type="ARBA" id="ARBA00006484"/>
    </source>
</evidence>
<dbReference type="PROSITE" id="PS00061">
    <property type="entry name" value="ADH_SHORT"/>
    <property type="match status" value="1"/>
</dbReference>
<comment type="similarity">
    <text evidence="1">Belongs to the short-chain dehydrogenases/reductases (SDR) family.</text>
</comment>
<dbReference type="InterPro" id="IPR057326">
    <property type="entry name" value="KR_dom"/>
</dbReference>
<dbReference type="InterPro" id="IPR020904">
    <property type="entry name" value="Sc_DH/Rdtase_CS"/>
</dbReference>
<sequence length="302" mass="31216">MVIDFRGRVAIVTGAGKGLGRSHAEALARRGAAVLVNNRSHAGDPSSADAVVGRIHESGGIAIANYESVEEPDAGERIVAAALAAFGRIDVIVANAGWSEPTAFHRESDAHVRRMIEVNTLSAVELVRAALPHLRAQKYGRIVVSTSSAALFGDAGFVSYATAKAALIGFVAALSQESVRAGITVNAVLPFAHTPMTDGLFAGDTFPEGTAEAMVPETVSNLLLWLLSEQCQESGQTWLAGGKAIRKAIMQVTPGIVVDTDDLSPELLADHAAAIADPAGAREYGSGAELLTAMAEASLGAP</sequence>
<protein>
    <recommendedName>
        <fullName evidence="3">Ketoreductase domain-containing protein</fullName>
    </recommendedName>
</protein>
<dbReference type="EMBL" id="MPNT01000001">
    <property type="protein sequence ID" value="OJZ76160.1"/>
    <property type="molecule type" value="Genomic_DNA"/>
</dbReference>